<keyword evidence="1" id="KW-0472">Membrane</keyword>
<dbReference type="RefSeq" id="WP_186876981.1">
    <property type="nucleotide sequence ID" value="NZ_JACOPF010000004.1"/>
</dbReference>
<dbReference type="AlphaFoldDB" id="A0A923LLP9"/>
<organism evidence="2 3">
    <name type="scientific">Mediterraneibacter hominis</name>
    <dbReference type="NCBI Taxonomy" id="2763054"/>
    <lineage>
        <taxon>Bacteria</taxon>
        <taxon>Bacillati</taxon>
        <taxon>Bacillota</taxon>
        <taxon>Clostridia</taxon>
        <taxon>Lachnospirales</taxon>
        <taxon>Lachnospiraceae</taxon>
        <taxon>Mediterraneibacter</taxon>
    </lineage>
</organism>
<comment type="caution">
    <text evidence="2">The sequence shown here is derived from an EMBL/GenBank/DDBJ whole genome shotgun (WGS) entry which is preliminary data.</text>
</comment>
<reference evidence="2" key="1">
    <citation type="submission" date="2020-08" db="EMBL/GenBank/DDBJ databases">
        <title>Genome public.</title>
        <authorList>
            <person name="Liu C."/>
            <person name="Sun Q."/>
        </authorList>
    </citation>
    <scope>NUCLEOTIDE SEQUENCE</scope>
    <source>
        <strain evidence="2">NSJ-55</strain>
    </source>
</reference>
<dbReference type="Proteomes" id="UP000652477">
    <property type="component" value="Unassembled WGS sequence"/>
</dbReference>
<sequence>MSDWKVIKFIRRHIAVIVSVLITLIIVGYFVNIMFVKNKKDAVSVLVLKPVMDTSALEHELSAMIEVGKGEEIHIQSIDFDVPANEAIATTWLRSGTIDIVIGREDQIEFYEAAGYLDEIQSVEGDIPGMEADAGIEEAKAALTANMPHEENARAVFAFLGKR</sequence>
<dbReference type="EMBL" id="JACOPF010000004">
    <property type="protein sequence ID" value="MBC5690327.1"/>
    <property type="molecule type" value="Genomic_DNA"/>
</dbReference>
<gene>
    <name evidence="2" type="ORF">H8S37_15530</name>
</gene>
<evidence type="ECO:0000313" key="2">
    <source>
        <dbReference type="EMBL" id="MBC5690327.1"/>
    </source>
</evidence>
<protein>
    <submittedName>
        <fullName evidence="2">Uncharacterized protein</fullName>
    </submittedName>
</protein>
<evidence type="ECO:0000256" key="1">
    <source>
        <dbReference type="SAM" id="Phobius"/>
    </source>
</evidence>
<name>A0A923LLP9_9FIRM</name>
<keyword evidence="1" id="KW-0812">Transmembrane</keyword>
<evidence type="ECO:0000313" key="3">
    <source>
        <dbReference type="Proteomes" id="UP000652477"/>
    </source>
</evidence>
<accession>A0A923LLP9</accession>
<keyword evidence="1" id="KW-1133">Transmembrane helix</keyword>
<proteinExistence type="predicted"/>
<feature type="transmembrane region" description="Helical" evidence="1">
    <location>
        <begin position="12"/>
        <end position="31"/>
    </location>
</feature>
<keyword evidence="3" id="KW-1185">Reference proteome</keyword>